<dbReference type="Gene3D" id="3.40.605.10">
    <property type="entry name" value="Aldehyde Dehydrogenase, Chain A, domain 1"/>
    <property type="match status" value="1"/>
</dbReference>
<dbReference type="InterPro" id="IPR016163">
    <property type="entry name" value="Ald_DH_C"/>
</dbReference>
<dbReference type="PANTHER" id="PTHR11699">
    <property type="entry name" value="ALDEHYDE DEHYDROGENASE-RELATED"/>
    <property type="match status" value="1"/>
</dbReference>
<evidence type="ECO:0000313" key="5">
    <source>
        <dbReference type="Proteomes" id="UP001152755"/>
    </source>
</evidence>
<dbReference type="Proteomes" id="UP001152755">
    <property type="component" value="Unassembled WGS sequence"/>
</dbReference>
<dbReference type="InterPro" id="IPR016162">
    <property type="entry name" value="Ald_DH_N"/>
</dbReference>
<organism evidence="4 5">
    <name type="scientific">Speluncibacter jeojiensis</name>
    <dbReference type="NCBI Taxonomy" id="2710754"/>
    <lineage>
        <taxon>Bacteria</taxon>
        <taxon>Bacillati</taxon>
        <taxon>Actinomycetota</taxon>
        <taxon>Actinomycetes</taxon>
        <taxon>Mycobacteriales</taxon>
        <taxon>Speluncibacteraceae</taxon>
        <taxon>Speluncibacter</taxon>
    </lineage>
</organism>
<evidence type="ECO:0000259" key="3">
    <source>
        <dbReference type="Pfam" id="PF00171"/>
    </source>
</evidence>
<evidence type="ECO:0000313" key="4">
    <source>
        <dbReference type="EMBL" id="MDG3014626.1"/>
    </source>
</evidence>
<name>A0A9X4M536_9ACTN</name>
<evidence type="ECO:0000256" key="2">
    <source>
        <dbReference type="SAM" id="MobiDB-lite"/>
    </source>
</evidence>
<evidence type="ECO:0000256" key="1">
    <source>
        <dbReference type="ARBA" id="ARBA00023002"/>
    </source>
</evidence>
<reference evidence="4" key="1">
    <citation type="submission" date="2022-08" db="EMBL/GenBank/DDBJ databases">
        <title>Genome analysis of Corynebacteriales strain.</title>
        <authorList>
            <person name="Lee S.D."/>
        </authorList>
    </citation>
    <scope>NUCLEOTIDE SEQUENCE</scope>
    <source>
        <strain evidence="4">D3-21</strain>
    </source>
</reference>
<feature type="compositionally biased region" description="Acidic residues" evidence="2">
    <location>
        <begin position="470"/>
        <end position="479"/>
    </location>
</feature>
<keyword evidence="1" id="KW-0560">Oxidoreductase</keyword>
<feature type="domain" description="Aldehyde dehydrogenase" evidence="3">
    <location>
        <begin position="11"/>
        <end position="410"/>
    </location>
</feature>
<dbReference type="InterPro" id="IPR016161">
    <property type="entry name" value="Ald_DH/histidinol_DH"/>
</dbReference>
<dbReference type="EMBL" id="JANRHA010000004">
    <property type="protein sequence ID" value="MDG3014626.1"/>
    <property type="molecule type" value="Genomic_DNA"/>
</dbReference>
<keyword evidence="5" id="KW-1185">Reference proteome</keyword>
<dbReference type="RefSeq" id="WP_332519662.1">
    <property type="nucleotide sequence ID" value="NZ_JANRHA010000004.1"/>
</dbReference>
<accession>A0A9X4M536</accession>
<dbReference type="SUPFAM" id="SSF53720">
    <property type="entry name" value="ALDH-like"/>
    <property type="match status" value="1"/>
</dbReference>
<gene>
    <name evidence="4" type="ORF">NVS88_08655</name>
</gene>
<sequence length="494" mass="52200">MTVTDLEISVVAATVAAARRAGARTRHWDQIHTDEIVRAVGWELYREDRVRTMARRSLECTGLGTVDDLVTLHRKRVLGTLRDLHGRRTVGVIEDKPELGTRTLAKPLGVVAVVAPATAPCATIATNTLSLLKTRNAVVISAHPSAYEAVAEAVAAVHDGLRRVGGDESLVQLLERSDRADSEELMAAADFVVATGGPGTVRRAYRSGTPAVGAGTGNSTFLVDELADLGVAAGTMCAGAGFNNGTSCSSESNALVDARSLRRFLEELTLRGGRVCTAEESARLERVLWTPDGRLDRTAVGRTAAELARRSGIDVSAGAGVRTLVIVRPEPRPGERAFTEKLAPVLTVAPYRGFGGAVDALVSILRVSGIGHSCGIHTGVGPVAEQRISDLADAVPTCRVMVNQSTMGNAGSFDNGLPFTSVVASGSWGGCSQSENITWRHFLNRTTISRPTPERIPDEREIFGGFVVEPEPEQTEPDGGDPRSIGEGIATPSC</sequence>
<dbReference type="Pfam" id="PF00171">
    <property type="entry name" value="Aldedh"/>
    <property type="match status" value="1"/>
</dbReference>
<dbReference type="Gene3D" id="3.40.309.10">
    <property type="entry name" value="Aldehyde Dehydrogenase, Chain A, domain 2"/>
    <property type="match status" value="1"/>
</dbReference>
<dbReference type="AlphaFoldDB" id="A0A9X4M536"/>
<protein>
    <submittedName>
        <fullName evidence="4">Aldehyde dehydrogenase family protein</fullName>
    </submittedName>
</protein>
<feature type="region of interest" description="Disordered" evidence="2">
    <location>
        <begin position="467"/>
        <end position="494"/>
    </location>
</feature>
<dbReference type="GO" id="GO:0016620">
    <property type="term" value="F:oxidoreductase activity, acting on the aldehyde or oxo group of donors, NAD or NADP as acceptor"/>
    <property type="evidence" value="ECO:0007669"/>
    <property type="project" value="InterPro"/>
</dbReference>
<comment type="caution">
    <text evidence="4">The sequence shown here is derived from an EMBL/GenBank/DDBJ whole genome shotgun (WGS) entry which is preliminary data.</text>
</comment>
<dbReference type="InterPro" id="IPR015590">
    <property type="entry name" value="Aldehyde_DH_dom"/>
</dbReference>
<proteinExistence type="predicted"/>